<accession>A0AAE3SW95</accession>
<feature type="domain" description="DUF6455" evidence="1">
    <location>
        <begin position="69"/>
        <end position="133"/>
    </location>
</feature>
<dbReference type="AlphaFoldDB" id="A0AAE3SW95"/>
<dbReference type="RefSeq" id="WP_306412449.1">
    <property type="nucleotide sequence ID" value="NZ_JANFPI010000006.1"/>
</dbReference>
<gene>
    <name evidence="2" type="ORF">NOF55_17715</name>
</gene>
<evidence type="ECO:0000313" key="2">
    <source>
        <dbReference type="EMBL" id="MCX8998947.1"/>
    </source>
</evidence>
<evidence type="ECO:0000313" key="3">
    <source>
        <dbReference type="Proteomes" id="UP001208771"/>
    </source>
</evidence>
<protein>
    <submittedName>
        <fullName evidence="2">DUF6455 family protein</fullName>
    </submittedName>
</protein>
<sequence length="141" mass="15390">MTVFPQPSACAIMPHIHEWWSDRCQESWDAEVLAILDIVSLDAIAGRHGLSRAGLIEIAERDPSSCSEMIRMMHALNIDPVEAADEPEFAEMARNCAGCPDKGRCRKHLAAGTAAAHLDAFCVNADALNAMRATPHLLDRV</sequence>
<name>A0AAE3SW95_9HYPH</name>
<dbReference type="Proteomes" id="UP001208771">
    <property type="component" value="Unassembled WGS sequence"/>
</dbReference>
<dbReference type="EMBL" id="JANFPI010000006">
    <property type="protein sequence ID" value="MCX8998947.1"/>
    <property type="molecule type" value="Genomic_DNA"/>
</dbReference>
<organism evidence="2 3">
    <name type="scientific">Ectorhizobium quercum</name>
    <dbReference type="NCBI Taxonomy" id="2965071"/>
    <lineage>
        <taxon>Bacteria</taxon>
        <taxon>Pseudomonadati</taxon>
        <taxon>Pseudomonadota</taxon>
        <taxon>Alphaproteobacteria</taxon>
        <taxon>Hyphomicrobiales</taxon>
        <taxon>Rhizobiaceae</taxon>
        <taxon>Ectorhizobium</taxon>
    </lineage>
</organism>
<dbReference type="InterPro" id="IPR045601">
    <property type="entry name" value="DUF6455"/>
</dbReference>
<proteinExistence type="predicted"/>
<comment type="caution">
    <text evidence="2">The sequence shown here is derived from an EMBL/GenBank/DDBJ whole genome shotgun (WGS) entry which is preliminary data.</text>
</comment>
<dbReference type="Pfam" id="PF20056">
    <property type="entry name" value="DUF6455"/>
    <property type="match status" value="1"/>
</dbReference>
<keyword evidence="3" id="KW-1185">Reference proteome</keyword>
<evidence type="ECO:0000259" key="1">
    <source>
        <dbReference type="Pfam" id="PF20056"/>
    </source>
</evidence>
<reference evidence="2" key="1">
    <citation type="submission" date="2022-07" db="EMBL/GenBank/DDBJ databases">
        <title>Ectorhizobium quercum gen.nov., sp. nov.</title>
        <authorList>
            <person name="Ma T."/>
            <person name="Li Y."/>
        </authorList>
    </citation>
    <scope>NUCLEOTIDE SEQUENCE</scope>
    <source>
        <strain evidence="2">BDR2-2</strain>
    </source>
</reference>